<dbReference type="Proteomes" id="UP001295740">
    <property type="component" value="Unassembled WGS sequence"/>
</dbReference>
<dbReference type="Gene3D" id="3.40.50.1820">
    <property type="entry name" value="alpha/beta hydrolase"/>
    <property type="match status" value="1"/>
</dbReference>
<sequence length="536" mass="59380">MANAPPQAAIALPPSITFDSIRLDTKHEAALQCSQVPSSGDSGYSDVLVVFLNGLVAPQSFWLPVMSLMLRHLKLSQRGDSAPSHPQVLAYDRYGQGKTIDRDPHDEGKEPGYGHDVLDVVRDLHQLVAQVTRNGPKPKRLLLVANSIGCAIARLYAQEYPGTVAGMLLLDSMMANTDFVSIFPDPDSADFDAGSLPSDVTPEMLRETRDKFRAVFHPSVRNPEGMDRRNLPALLPEADQPVLSERGYAGRSPLVTVVGHDPGWFAQESLKSPMATPLAMSMNYMNPTWHRYNEGLMKITSPDRAVGPLIAKNCGHFVQRDDPGLVAELACDMLVKLAKEGRAVSKTGSQARELSARAVDWSDKPKIKVSTITKQTQLRGPDPEDSDDDYDSNDVDTKKAEVYQAQINGRGPLLLKVFRQEHFLENEVDIYKVIDGEGIAPRFAALVTDDRGKVVGFLTEFIQGAHEADRRSDKRKCRAKLKKLHDAQVSLGKDFKTDNFLVRGDNVWIVDFEASVYTSDDDEFKEDDDRFKTTFG</sequence>
<dbReference type="AlphaFoldDB" id="A0AAI8VTH4"/>
<evidence type="ECO:0000313" key="4">
    <source>
        <dbReference type="Proteomes" id="UP001295740"/>
    </source>
</evidence>
<evidence type="ECO:0000313" key="3">
    <source>
        <dbReference type="EMBL" id="CAJ2510786.1"/>
    </source>
</evidence>
<proteinExistence type="predicted"/>
<reference evidence="3" key="1">
    <citation type="submission" date="2023-10" db="EMBL/GenBank/DDBJ databases">
        <authorList>
            <person name="Hackl T."/>
        </authorList>
    </citation>
    <scope>NUCLEOTIDE SEQUENCE</scope>
</reference>
<dbReference type="SUPFAM" id="SSF53474">
    <property type="entry name" value="alpha/beta-Hydrolases"/>
    <property type="match status" value="1"/>
</dbReference>
<dbReference type="InterPro" id="IPR000073">
    <property type="entry name" value="AB_hydrolase_1"/>
</dbReference>
<name>A0AAI8VTH4_9PEZI</name>
<feature type="region of interest" description="Disordered" evidence="1">
    <location>
        <begin position="371"/>
        <end position="394"/>
    </location>
</feature>
<dbReference type="InterPro" id="IPR011009">
    <property type="entry name" value="Kinase-like_dom_sf"/>
</dbReference>
<organism evidence="3 4">
    <name type="scientific">Anthostomella pinea</name>
    <dbReference type="NCBI Taxonomy" id="933095"/>
    <lineage>
        <taxon>Eukaryota</taxon>
        <taxon>Fungi</taxon>
        <taxon>Dikarya</taxon>
        <taxon>Ascomycota</taxon>
        <taxon>Pezizomycotina</taxon>
        <taxon>Sordariomycetes</taxon>
        <taxon>Xylariomycetidae</taxon>
        <taxon>Xylariales</taxon>
        <taxon>Xylariaceae</taxon>
        <taxon>Anthostomella</taxon>
    </lineage>
</organism>
<feature type="compositionally biased region" description="Acidic residues" evidence="1">
    <location>
        <begin position="383"/>
        <end position="394"/>
    </location>
</feature>
<evidence type="ECO:0000259" key="2">
    <source>
        <dbReference type="Pfam" id="PF12697"/>
    </source>
</evidence>
<accession>A0AAI8VTH4</accession>
<gene>
    <name evidence="3" type="ORF">KHLLAP_LOCUS11254</name>
</gene>
<dbReference type="InterPro" id="IPR029058">
    <property type="entry name" value="AB_hydrolase_fold"/>
</dbReference>
<dbReference type="EMBL" id="CAUWAG010000018">
    <property type="protein sequence ID" value="CAJ2510786.1"/>
    <property type="molecule type" value="Genomic_DNA"/>
</dbReference>
<comment type="caution">
    <text evidence="3">The sequence shown here is derived from an EMBL/GenBank/DDBJ whole genome shotgun (WGS) entry which is preliminary data.</text>
</comment>
<evidence type="ECO:0000256" key="1">
    <source>
        <dbReference type="SAM" id="MobiDB-lite"/>
    </source>
</evidence>
<feature type="domain" description="AB hydrolase-1" evidence="2">
    <location>
        <begin position="49"/>
        <end position="328"/>
    </location>
</feature>
<dbReference type="SUPFAM" id="SSF56112">
    <property type="entry name" value="Protein kinase-like (PK-like)"/>
    <property type="match status" value="1"/>
</dbReference>
<dbReference type="Pfam" id="PF12697">
    <property type="entry name" value="Abhydrolase_6"/>
    <property type="match status" value="1"/>
</dbReference>
<protein>
    <submittedName>
        <fullName evidence="3">Uu.00g064110.m01.CDS01</fullName>
    </submittedName>
</protein>
<keyword evidence="4" id="KW-1185">Reference proteome</keyword>